<feature type="region of interest" description="Disordered" evidence="1">
    <location>
        <begin position="210"/>
        <end position="233"/>
    </location>
</feature>
<proteinExistence type="predicted"/>
<evidence type="ECO:0000313" key="3">
    <source>
        <dbReference type="EMBL" id="SNS88501.1"/>
    </source>
</evidence>
<keyword evidence="4" id="KW-1185">Reference proteome</keyword>
<organism evidence="3 4">
    <name type="scientific">Sphingopyxis indica</name>
    <dbReference type="NCBI Taxonomy" id="436663"/>
    <lineage>
        <taxon>Bacteria</taxon>
        <taxon>Pseudomonadati</taxon>
        <taxon>Pseudomonadota</taxon>
        <taxon>Alphaproteobacteria</taxon>
        <taxon>Sphingomonadales</taxon>
        <taxon>Sphingomonadaceae</taxon>
        <taxon>Sphingopyxis</taxon>
    </lineage>
</organism>
<evidence type="ECO:0000256" key="1">
    <source>
        <dbReference type="SAM" id="MobiDB-lite"/>
    </source>
</evidence>
<feature type="transmembrane region" description="Helical" evidence="2">
    <location>
        <begin position="48"/>
        <end position="69"/>
    </location>
</feature>
<dbReference type="OrthoDB" id="9861347at2"/>
<feature type="transmembrane region" description="Helical" evidence="2">
    <location>
        <begin position="184"/>
        <end position="204"/>
    </location>
</feature>
<protein>
    <submittedName>
        <fullName evidence="3">Uncharacterized protein</fullName>
    </submittedName>
</protein>
<reference evidence="3 4" key="1">
    <citation type="submission" date="2017-06" db="EMBL/GenBank/DDBJ databases">
        <authorList>
            <person name="Kim H.J."/>
            <person name="Triplett B.A."/>
        </authorList>
    </citation>
    <scope>NUCLEOTIDE SEQUENCE [LARGE SCALE GENOMIC DNA]</scope>
    <source>
        <strain evidence="3 4">DS15</strain>
    </source>
</reference>
<name>A0A239I4T6_9SPHN</name>
<feature type="transmembrane region" description="Helical" evidence="2">
    <location>
        <begin position="6"/>
        <end position="28"/>
    </location>
</feature>
<keyword evidence="2" id="KW-0472">Membrane</keyword>
<feature type="transmembrane region" description="Helical" evidence="2">
    <location>
        <begin position="75"/>
        <end position="94"/>
    </location>
</feature>
<keyword evidence="2" id="KW-0812">Transmembrane</keyword>
<evidence type="ECO:0000256" key="2">
    <source>
        <dbReference type="SAM" id="Phobius"/>
    </source>
</evidence>
<accession>A0A239I4T6</accession>
<gene>
    <name evidence="3" type="ORF">SAMN06295955_10719</name>
</gene>
<evidence type="ECO:0000313" key="4">
    <source>
        <dbReference type="Proteomes" id="UP000198339"/>
    </source>
</evidence>
<keyword evidence="2" id="KW-1133">Transmembrane helix</keyword>
<sequence length="233" mass="25263">MDLGKYGPFAETIAIAGCLLAVFSFLLLKMVGKVSNWTYLIEDTPPFIVTLAVRAIAIGLIAATFLTISKENAQFFQWVAVGFGAATMLFVILFDGLRRKRTCKIPEVGVDGRQKKSWFGKLQSRTVVIGSVSRMRTEARTAFEARSGLSVEKFMSGYGHNEVNNPKAIWDADYLAGIAQRMTMLLMGVLLCAVMTLYLAAASIEVRQRDQSGPAKITPADSPATNPLGAAAS</sequence>
<dbReference type="EMBL" id="FZPA01000007">
    <property type="protein sequence ID" value="SNS88501.1"/>
    <property type="molecule type" value="Genomic_DNA"/>
</dbReference>
<dbReference type="RefSeq" id="WP_089215973.1">
    <property type="nucleotide sequence ID" value="NZ_FZPA01000007.1"/>
</dbReference>
<dbReference type="AlphaFoldDB" id="A0A239I4T6"/>
<dbReference type="Proteomes" id="UP000198339">
    <property type="component" value="Unassembled WGS sequence"/>
</dbReference>